<keyword evidence="2" id="KW-1185">Reference proteome</keyword>
<accession>A0A317C2D6</accession>
<organism evidence="1 2">
    <name type="scientific">Leucothrix pacifica</name>
    <dbReference type="NCBI Taxonomy" id="1247513"/>
    <lineage>
        <taxon>Bacteria</taxon>
        <taxon>Pseudomonadati</taxon>
        <taxon>Pseudomonadota</taxon>
        <taxon>Gammaproteobacteria</taxon>
        <taxon>Thiotrichales</taxon>
        <taxon>Thiotrichaceae</taxon>
        <taxon>Leucothrix</taxon>
    </lineage>
</organism>
<evidence type="ECO:0000313" key="1">
    <source>
        <dbReference type="EMBL" id="PWQ92784.1"/>
    </source>
</evidence>
<dbReference type="EMBL" id="QGKM01000076">
    <property type="protein sequence ID" value="PWQ92784.1"/>
    <property type="molecule type" value="Genomic_DNA"/>
</dbReference>
<dbReference type="AlphaFoldDB" id="A0A317C2D6"/>
<reference evidence="1 2" key="1">
    <citation type="submission" date="2018-05" db="EMBL/GenBank/DDBJ databases">
        <title>Leucothrix arctica sp. nov., isolated from Arctic seawater.</title>
        <authorList>
            <person name="Choi A."/>
            <person name="Baek K."/>
        </authorList>
    </citation>
    <scope>NUCLEOTIDE SEQUENCE [LARGE SCALE GENOMIC DNA]</scope>
    <source>
        <strain evidence="1 2">JCM 18388</strain>
    </source>
</reference>
<sequence>MRIRIKTRWSKENREISVEDSISVLAFNSWKIGMQALLEIENQDFDIDHQMQRIQVLEEISAFMIQSVDRMIHGTTSDEDRAEIITYYAKKMADHVHENARDFGDLDDYRSPFIHKLNDRFPAYAETKWNEDDDEPGFSMSREFATNVAAVLGDRDRKWALDYIQQVLLPDFFPVFKRTIKSIGLIEDRKMPEQAGH</sequence>
<protein>
    <submittedName>
        <fullName evidence="1">Uncharacterized protein</fullName>
    </submittedName>
</protein>
<gene>
    <name evidence="1" type="ORF">DKW60_19440</name>
</gene>
<dbReference type="OrthoDB" id="9781578at2"/>
<proteinExistence type="predicted"/>
<comment type="caution">
    <text evidence="1">The sequence shown here is derived from an EMBL/GenBank/DDBJ whole genome shotgun (WGS) entry which is preliminary data.</text>
</comment>
<name>A0A317C2D6_9GAMM</name>
<evidence type="ECO:0000313" key="2">
    <source>
        <dbReference type="Proteomes" id="UP000245539"/>
    </source>
</evidence>
<dbReference type="RefSeq" id="WP_109839334.1">
    <property type="nucleotide sequence ID" value="NZ_QGKM01000076.1"/>
</dbReference>
<dbReference type="Proteomes" id="UP000245539">
    <property type="component" value="Unassembled WGS sequence"/>
</dbReference>